<evidence type="ECO:0000256" key="1">
    <source>
        <dbReference type="SAM" id="MobiDB-lite"/>
    </source>
</evidence>
<feature type="region of interest" description="Disordered" evidence="1">
    <location>
        <begin position="1"/>
        <end position="43"/>
    </location>
</feature>
<dbReference type="Proteomes" id="UP000467124">
    <property type="component" value="Unassembled WGS sequence"/>
</dbReference>
<sequence length="115" mass="13896">MVRPFERPTDRPRLTGSRADRRPRIEERRRLHGPDHTDDPLGDEAFTVLGRRLSARYVELHDRAVDEYERRCWEERVIDLRERRRSVASDDVETRNRYVREWTALLADLLLLDEE</sequence>
<proteinExistence type="predicted"/>
<comment type="caution">
    <text evidence="2">The sequence shown here is derived from an EMBL/GenBank/DDBJ whole genome shotgun (WGS) entry which is preliminary data.</text>
</comment>
<evidence type="ECO:0000313" key="3">
    <source>
        <dbReference type="Proteomes" id="UP000467124"/>
    </source>
</evidence>
<name>A0A7K2IPJ0_9ACTN</name>
<reference evidence="2 3" key="1">
    <citation type="journal article" date="2019" name="Nat. Commun.">
        <title>The antimicrobial potential of Streptomyces from insect microbiomes.</title>
        <authorList>
            <person name="Chevrette M.G."/>
            <person name="Carlson C.M."/>
            <person name="Ortega H.E."/>
            <person name="Thomas C."/>
            <person name="Ananiev G.E."/>
            <person name="Barns K.J."/>
            <person name="Book A.J."/>
            <person name="Cagnazzo J."/>
            <person name="Carlos C."/>
            <person name="Flanigan W."/>
            <person name="Grubbs K.J."/>
            <person name="Horn H.A."/>
            <person name="Hoffmann F.M."/>
            <person name="Klassen J.L."/>
            <person name="Knack J.J."/>
            <person name="Lewin G.R."/>
            <person name="McDonald B.R."/>
            <person name="Muller L."/>
            <person name="Melo W.G.P."/>
            <person name="Pinto-Tomas A.A."/>
            <person name="Schmitz A."/>
            <person name="Wendt-Pienkowski E."/>
            <person name="Wildman S."/>
            <person name="Zhao M."/>
            <person name="Zhang F."/>
            <person name="Bugni T.S."/>
            <person name="Andes D.R."/>
            <person name="Pupo M.T."/>
            <person name="Currie C.R."/>
        </authorList>
    </citation>
    <scope>NUCLEOTIDE SEQUENCE [LARGE SCALE GENOMIC DNA]</scope>
    <source>
        <strain evidence="2 3">SID5840</strain>
    </source>
</reference>
<evidence type="ECO:0000313" key="2">
    <source>
        <dbReference type="EMBL" id="MYR31715.1"/>
    </source>
</evidence>
<protein>
    <submittedName>
        <fullName evidence="2">Uncharacterized protein</fullName>
    </submittedName>
</protein>
<dbReference type="EMBL" id="WWHY01000001">
    <property type="protein sequence ID" value="MYR31715.1"/>
    <property type="molecule type" value="Genomic_DNA"/>
</dbReference>
<feature type="compositionally biased region" description="Basic and acidic residues" evidence="1">
    <location>
        <begin position="1"/>
        <end position="39"/>
    </location>
</feature>
<gene>
    <name evidence="2" type="ORF">GTW20_05375</name>
</gene>
<dbReference type="AlphaFoldDB" id="A0A7K2IPJ0"/>
<accession>A0A7K2IPJ0</accession>
<organism evidence="2 3">
    <name type="scientific">Nocardiopsis alba</name>
    <dbReference type="NCBI Taxonomy" id="53437"/>
    <lineage>
        <taxon>Bacteria</taxon>
        <taxon>Bacillati</taxon>
        <taxon>Actinomycetota</taxon>
        <taxon>Actinomycetes</taxon>
        <taxon>Streptosporangiales</taxon>
        <taxon>Nocardiopsidaceae</taxon>
        <taxon>Nocardiopsis</taxon>
    </lineage>
</organism>